<dbReference type="PIRSF" id="PIRSF000903">
    <property type="entry name" value="B5n-ttraPtase_sm"/>
    <property type="match status" value="1"/>
</dbReference>
<protein>
    <recommendedName>
        <fullName evidence="3">bis(5'-nucleosyl)-tetraphosphatase (symmetrical)</fullName>
        <ecNumber evidence="3">3.6.1.41</ecNumber>
    </recommendedName>
    <alternativeName>
        <fullName evidence="6">Ap4A hydrolase</fullName>
    </alternativeName>
    <alternativeName>
        <fullName evidence="5">Diadenosine 5',5'''-P1,P4-tetraphosphate pyrophosphohydrolase</fullName>
    </alternativeName>
    <alternativeName>
        <fullName evidence="7">Diadenosine tetraphosphatase</fullName>
    </alternativeName>
</protein>
<comment type="catalytic activity">
    <reaction evidence="8">
        <text>P(1),P(4)-bis(5'-adenosyl) tetraphosphate + H2O = 2 ADP + 2 H(+)</text>
        <dbReference type="Rhea" id="RHEA:24252"/>
        <dbReference type="ChEBI" id="CHEBI:15377"/>
        <dbReference type="ChEBI" id="CHEBI:15378"/>
        <dbReference type="ChEBI" id="CHEBI:58141"/>
        <dbReference type="ChEBI" id="CHEBI:456216"/>
        <dbReference type="EC" id="3.6.1.41"/>
    </reaction>
</comment>
<feature type="domain" description="Calcineurin-like phosphoesterase" evidence="9">
    <location>
        <begin position="1"/>
        <end position="150"/>
    </location>
</feature>
<dbReference type="SUPFAM" id="SSF56300">
    <property type="entry name" value="Metallo-dependent phosphatases"/>
    <property type="match status" value="1"/>
</dbReference>
<dbReference type="InterPro" id="IPR004843">
    <property type="entry name" value="Calcineurin-like_PHP"/>
</dbReference>
<name>W0PE15_ADVMD</name>
<organism evidence="10 11">
    <name type="scientific">Advenella mimigardefordensis (strain DSM 17166 / LMG 22922 / DPN7)</name>
    <dbReference type="NCBI Taxonomy" id="1247726"/>
    <lineage>
        <taxon>Bacteria</taxon>
        <taxon>Pseudomonadati</taxon>
        <taxon>Pseudomonadota</taxon>
        <taxon>Betaproteobacteria</taxon>
        <taxon>Burkholderiales</taxon>
        <taxon>Alcaligenaceae</taxon>
    </lineage>
</organism>
<dbReference type="eggNOG" id="COG0639">
    <property type="taxonomic scope" value="Bacteria"/>
</dbReference>
<dbReference type="STRING" id="1247726.MIM_c29520"/>
<comment type="similarity">
    <text evidence="2">Belongs to the Ap4A hydrolase family.</text>
</comment>
<evidence type="ECO:0000256" key="8">
    <source>
        <dbReference type="ARBA" id="ARBA00049417"/>
    </source>
</evidence>
<proteinExistence type="inferred from homology"/>
<evidence type="ECO:0000256" key="3">
    <source>
        <dbReference type="ARBA" id="ARBA00012506"/>
    </source>
</evidence>
<dbReference type="NCBIfam" id="TIGR00668">
    <property type="entry name" value="apaH"/>
    <property type="match status" value="1"/>
</dbReference>
<dbReference type="PANTHER" id="PTHR40942">
    <property type="match status" value="1"/>
</dbReference>
<dbReference type="RefSeq" id="WP_025373676.1">
    <property type="nucleotide sequence ID" value="NZ_CP003915.1"/>
</dbReference>
<dbReference type="InterPro" id="IPR029052">
    <property type="entry name" value="Metallo-depent_PP-like"/>
</dbReference>
<dbReference type="GO" id="GO:0008803">
    <property type="term" value="F:bis(5'-nucleosyl)-tetraphosphatase (symmetrical) activity"/>
    <property type="evidence" value="ECO:0007669"/>
    <property type="project" value="UniProtKB-EC"/>
</dbReference>
<dbReference type="Proteomes" id="UP000019095">
    <property type="component" value="Chromosome"/>
</dbReference>
<dbReference type="AlphaFoldDB" id="W0PE15"/>
<evidence type="ECO:0000256" key="4">
    <source>
        <dbReference type="ARBA" id="ARBA00022801"/>
    </source>
</evidence>
<dbReference type="PATRIC" id="fig|1247726.3.peg.3249"/>
<keyword evidence="11" id="KW-1185">Reference proteome</keyword>
<evidence type="ECO:0000313" key="10">
    <source>
        <dbReference type="EMBL" id="AHG65016.1"/>
    </source>
</evidence>
<dbReference type="PANTHER" id="PTHR40942:SF4">
    <property type="entry name" value="CYTOCHROME C5"/>
    <property type="match status" value="1"/>
</dbReference>
<evidence type="ECO:0000313" key="11">
    <source>
        <dbReference type="Proteomes" id="UP000019095"/>
    </source>
</evidence>
<evidence type="ECO:0000256" key="1">
    <source>
        <dbReference type="ARBA" id="ARBA00003413"/>
    </source>
</evidence>
<evidence type="ECO:0000256" key="7">
    <source>
        <dbReference type="ARBA" id="ARBA00033210"/>
    </source>
</evidence>
<evidence type="ECO:0000256" key="5">
    <source>
        <dbReference type="ARBA" id="ARBA00031248"/>
    </source>
</evidence>
<reference evidence="10 11" key="1">
    <citation type="journal article" date="2014" name="Microbiology">
        <title>Unravelling the complete genome sequence of Advenella mimigardefordensis strain DPN7T and novel insights in the catabolism of the xenobiotic polythioester precursor 3,3'-dithiodipropionate.</title>
        <authorList>
            <person name="Wubbeler J.H."/>
            <person name="Hiessl S."/>
            <person name="Schuldes J."/>
            <person name="Thurmer A."/>
            <person name="Daniel R."/>
            <person name="Steinbuchel A."/>
        </authorList>
    </citation>
    <scope>NUCLEOTIDE SEQUENCE [LARGE SCALE GENOMIC DNA]</scope>
    <source>
        <strain evidence="11">DSM 17166 / LMG 22922 / DPN7</strain>
    </source>
</reference>
<dbReference type="CDD" id="cd07422">
    <property type="entry name" value="MPP_ApaH"/>
    <property type="match status" value="1"/>
</dbReference>
<dbReference type="InterPro" id="IPR004617">
    <property type="entry name" value="ApaH"/>
</dbReference>
<evidence type="ECO:0000256" key="2">
    <source>
        <dbReference type="ARBA" id="ARBA00005419"/>
    </source>
</evidence>
<accession>W0PE15</accession>
<dbReference type="NCBIfam" id="NF001204">
    <property type="entry name" value="PRK00166.1"/>
    <property type="match status" value="1"/>
</dbReference>
<comment type="function">
    <text evidence="1">Hydrolyzes diadenosine 5',5'''-P1,P4-tetraphosphate to yield ADP.</text>
</comment>
<keyword evidence="4 10" id="KW-0378">Hydrolase</keyword>
<evidence type="ECO:0000256" key="6">
    <source>
        <dbReference type="ARBA" id="ARBA00032248"/>
    </source>
</evidence>
<dbReference type="KEGG" id="amim:MIM_c29520"/>
<dbReference type="HOGENOM" id="CLU_056184_1_0_4"/>
<evidence type="ECO:0000259" key="9">
    <source>
        <dbReference type="Pfam" id="PF00149"/>
    </source>
</evidence>
<dbReference type="Pfam" id="PF00149">
    <property type="entry name" value="Metallophos"/>
    <property type="match status" value="1"/>
</dbReference>
<dbReference type="EMBL" id="CP003915">
    <property type="protein sequence ID" value="AHG65016.1"/>
    <property type="molecule type" value="Genomic_DNA"/>
</dbReference>
<dbReference type="Gene3D" id="3.60.21.10">
    <property type="match status" value="1"/>
</dbReference>
<dbReference type="OrthoDB" id="9807890at2"/>
<gene>
    <name evidence="10" type="primary">apaH</name>
    <name evidence="10" type="ORF">MIM_c29520</name>
</gene>
<dbReference type="EC" id="3.6.1.41" evidence="3"/>
<sequence>MNIWAVGDLQGCCGALDELLEHPLIEKDPHCRFWFAGDLINRGPQSLRTLKRIIKLGDRAVSILGNHDLHMLAVHAGIRNENKSDTFDAILRDKHVDELIDWLRHRPLAHYDAGHLMVHAGVMSKWDLDKTLALAEEAHQALISDKWKKNLQKMYGNEPVQWKDGLSGAKRLRVIINAFTRMRLCTKQGEMDFASKEAPGGSSHAGLVPWFDVPDRKTADIPIIFGHWSTLGLLIRKNLMALDTGCVWGGKLTAMRLSDRKLIQISCKQHGK</sequence>